<evidence type="ECO:0000313" key="1">
    <source>
        <dbReference type="EMBL" id="OYR22481.1"/>
    </source>
</evidence>
<protein>
    <submittedName>
        <fullName evidence="1">Uncharacterized protein</fullName>
    </submittedName>
</protein>
<name>A0A256G744_9HYPH</name>
<keyword evidence="2" id="KW-1185">Reference proteome</keyword>
<dbReference type="EMBL" id="NNRM01000044">
    <property type="protein sequence ID" value="OYR22481.1"/>
    <property type="molecule type" value="Genomic_DNA"/>
</dbReference>
<organism evidence="1 2">
    <name type="scientific">Brucella pseudogrignonensis</name>
    <dbReference type="NCBI Taxonomy" id="419475"/>
    <lineage>
        <taxon>Bacteria</taxon>
        <taxon>Pseudomonadati</taxon>
        <taxon>Pseudomonadota</taxon>
        <taxon>Alphaproteobacteria</taxon>
        <taxon>Hyphomicrobiales</taxon>
        <taxon>Brucellaceae</taxon>
        <taxon>Brucella/Ochrobactrum group</taxon>
        <taxon>Brucella</taxon>
    </lineage>
</organism>
<dbReference type="AlphaFoldDB" id="A0A256G744"/>
<sequence length="40" mass="4854">MLIEWMPHDNPSWGIYAQCPAYRHIILIPFTELLRLRVMK</sequence>
<accession>A0A256G744</accession>
<evidence type="ECO:0000313" key="2">
    <source>
        <dbReference type="Proteomes" id="UP000216188"/>
    </source>
</evidence>
<reference evidence="1 2" key="1">
    <citation type="submission" date="2017-07" db="EMBL/GenBank/DDBJ databases">
        <title>Phylogenetic study on the rhizospheric bacterium Ochrobactrum sp. A44.</title>
        <authorList>
            <person name="Krzyzanowska D.M."/>
            <person name="Ossowicki A."/>
            <person name="Rajewska M."/>
            <person name="Maciag T."/>
            <person name="Kaczynski Z."/>
            <person name="Czerwicka M."/>
            <person name="Jafra S."/>
        </authorList>
    </citation>
    <scope>NUCLEOTIDE SEQUENCE [LARGE SCALE GENOMIC DNA]</scope>
    <source>
        <strain evidence="1 2">CCUG 30717</strain>
    </source>
</reference>
<gene>
    <name evidence="1" type="ORF">CEV34_4313</name>
</gene>
<proteinExistence type="predicted"/>
<comment type="caution">
    <text evidence="1">The sequence shown here is derived from an EMBL/GenBank/DDBJ whole genome shotgun (WGS) entry which is preliminary data.</text>
</comment>
<dbReference type="Proteomes" id="UP000216188">
    <property type="component" value="Unassembled WGS sequence"/>
</dbReference>